<dbReference type="InterPro" id="IPR029044">
    <property type="entry name" value="Nucleotide-diphossugar_trans"/>
</dbReference>
<comment type="caution">
    <text evidence="4">The sequence shown here is derived from an EMBL/GenBank/DDBJ whole genome shotgun (WGS) entry which is preliminary data.</text>
</comment>
<protein>
    <submittedName>
        <fullName evidence="4">Glycosyl transferase family 2</fullName>
    </submittedName>
</protein>
<dbReference type="Pfam" id="PF13641">
    <property type="entry name" value="Glyco_tranf_2_3"/>
    <property type="match status" value="1"/>
</dbReference>
<keyword evidence="3 4" id="KW-0808">Transferase</keyword>
<dbReference type="GO" id="GO:0016757">
    <property type="term" value="F:glycosyltransferase activity"/>
    <property type="evidence" value="ECO:0007669"/>
    <property type="project" value="UniProtKB-KW"/>
</dbReference>
<dbReference type="Gene3D" id="3.90.550.10">
    <property type="entry name" value="Spore Coat Polysaccharide Biosynthesis Protein SpsA, Chain A"/>
    <property type="match status" value="1"/>
</dbReference>
<dbReference type="SUPFAM" id="SSF53448">
    <property type="entry name" value="Nucleotide-diphospho-sugar transferases"/>
    <property type="match status" value="1"/>
</dbReference>
<evidence type="ECO:0000256" key="1">
    <source>
        <dbReference type="ARBA" id="ARBA00006739"/>
    </source>
</evidence>
<sequence length="312" mass="34172">MSLSVAALIATYRRPHELQRLLQSLLQVTGLSTVIVVDNEGSAEVQALVEKAYPGAQYLSPGANLGCGGGLKLAEQRALQMAEANLTHVLILDDDAVLAPDTITVLAETMERAQADLAYPLVTDARGHVGWLPGLIQRVPELRDAFDGTPEEFRARFGTEPRDFLWAQGVCLLVKRTALERHGPHRDDFWVRGEDLEFSLRFTAQARGILVPAVAVQHLPPPDNTALSREAEYLKHSAMVQNIAFIGFRLPHGRRIAWTILGALRRFFRLWSWPAVADAIAALWRGAVLGEPAGAGTGRTFRARFAALPPAP</sequence>
<dbReference type="Proteomes" id="UP000005824">
    <property type="component" value="Unassembled WGS sequence"/>
</dbReference>
<keyword evidence="5" id="KW-1185">Reference proteome</keyword>
<reference evidence="4 5" key="1">
    <citation type="journal article" date="2011" name="J. Bacteriol.">
        <title>Genome sequence of Chthoniobacter flavus Ellin428, an aerobic heterotrophic soil bacterium.</title>
        <authorList>
            <person name="Kant R."/>
            <person name="van Passel M.W."/>
            <person name="Palva A."/>
            <person name="Lucas S."/>
            <person name="Lapidus A."/>
            <person name="Glavina Del Rio T."/>
            <person name="Dalin E."/>
            <person name="Tice H."/>
            <person name="Bruce D."/>
            <person name="Goodwin L."/>
            <person name="Pitluck S."/>
            <person name="Larimer F.W."/>
            <person name="Land M.L."/>
            <person name="Hauser L."/>
            <person name="Sangwan P."/>
            <person name="de Vos W.M."/>
            <person name="Janssen P.H."/>
            <person name="Smidt H."/>
        </authorList>
    </citation>
    <scope>NUCLEOTIDE SEQUENCE [LARGE SCALE GENOMIC DNA]</scope>
    <source>
        <strain evidence="4 5">Ellin428</strain>
    </source>
</reference>
<dbReference type="STRING" id="497964.CfE428DRAFT_0085"/>
<evidence type="ECO:0000313" key="4">
    <source>
        <dbReference type="EMBL" id="EDY21960.1"/>
    </source>
</evidence>
<dbReference type="InParanoid" id="B4CTS2"/>
<dbReference type="eggNOG" id="COG1216">
    <property type="taxonomic scope" value="Bacteria"/>
</dbReference>
<dbReference type="PANTHER" id="PTHR43179">
    <property type="entry name" value="RHAMNOSYLTRANSFERASE WBBL"/>
    <property type="match status" value="1"/>
</dbReference>
<dbReference type="RefSeq" id="WP_006977412.1">
    <property type="nucleotide sequence ID" value="NZ_ABVL01000001.1"/>
</dbReference>
<evidence type="ECO:0000313" key="5">
    <source>
        <dbReference type="Proteomes" id="UP000005824"/>
    </source>
</evidence>
<gene>
    <name evidence="4" type="ORF">CfE428DRAFT_0085</name>
</gene>
<name>B4CTS2_9BACT</name>
<proteinExistence type="inferred from homology"/>
<evidence type="ECO:0000256" key="3">
    <source>
        <dbReference type="ARBA" id="ARBA00022679"/>
    </source>
</evidence>
<keyword evidence="2" id="KW-0328">Glycosyltransferase</keyword>
<dbReference type="AlphaFoldDB" id="B4CTS2"/>
<evidence type="ECO:0000256" key="2">
    <source>
        <dbReference type="ARBA" id="ARBA00022676"/>
    </source>
</evidence>
<comment type="similarity">
    <text evidence="1">Belongs to the glycosyltransferase 2 family.</text>
</comment>
<accession>B4CTS2</accession>
<organism evidence="4 5">
    <name type="scientific">Chthoniobacter flavus Ellin428</name>
    <dbReference type="NCBI Taxonomy" id="497964"/>
    <lineage>
        <taxon>Bacteria</taxon>
        <taxon>Pseudomonadati</taxon>
        <taxon>Verrucomicrobiota</taxon>
        <taxon>Spartobacteria</taxon>
        <taxon>Chthoniobacterales</taxon>
        <taxon>Chthoniobacteraceae</taxon>
        <taxon>Chthoniobacter</taxon>
    </lineage>
</organism>
<dbReference type="PANTHER" id="PTHR43179:SF12">
    <property type="entry name" value="GALACTOFURANOSYLTRANSFERASE GLFT2"/>
    <property type="match status" value="1"/>
</dbReference>
<dbReference type="EMBL" id="ABVL01000001">
    <property type="protein sequence ID" value="EDY21960.1"/>
    <property type="molecule type" value="Genomic_DNA"/>
</dbReference>